<proteinExistence type="predicted"/>
<sequence length="626" mass="68887">MKKTFLLTALLLGTGLAYAQELMTRIPAQANAVATFRTGHFFDLISVDEFNGSVLGKAAFSKSANDPSKPKTVSDLGVDLAADAFYFYTTTDSVGYHCVWLPLKDQAKFESLLGKGNIQRQASSSRLTAADSSTVITWNEKQALVVSPGLRDDFFAIKANAARHGLKILDYQPPVIVDSVSVTDVAATPPDSADLVITVPPPIAADAAKAATEADKAQQKADDLYNNYTKSYAEQENLKKGLALKWAETEASRLFTANGPGITGDPSFSRSLDRDAVASVWVRNLSHVLAPAFSMLGFRNPAASRSSLSGFKTVTGQLYFDNDQIRLVTAMELDKTLADDYKRIYSRKLNKKFLNYVDSDKALGFFSYAVNTEAYLDVFPGLMKRTVPLYLFGEEAEVADLAADIFSTVVDEKSIGKVIKGDALFVVNDIRQREVKYKSYEYEGDDFDAEPVEKTKTEPSPDFLFMFSSDDHRIFDRLLAMGEKKGVLQREGELFKVIKGSDAVDLYLTIRNNIVFVGSSQAQMQDVAKGTIRLKTSARHRSLLSRNAMSFYFGPKTLSQKLATDAWLRDETVLRFNEVLKGMGNVYLRSGGVRKNTVTAELVAENGGSEKNALAYLFRLISAAAK</sequence>
<protein>
    <recommendedName>
        <fullName evidence="4">DUF4836 domain-containing protein</fullName>
    </recommendedName>
</protein>
<gene>
    <name evidence="2" type="ORF">C7T94_17980</name>
</gene>
<name>A0A2T3HH49_9SPHI</name>
<evidence type="ECO:0008006" key="4">
    <source>
        <dbReference type="Google" id="ProtNLM"/>
    </source>
</evidence>
<evidence type="ECO:0000313" key="2">
    <source>
        <dbReference type="EMBL" id="PST81760.1"/>
    </source>
</evidence>
<keyword evidence="3" id="KW-1185">Reference proteome</keyword>
<evidence type="ECO:0000313" key="3">
    <source>
        <dbReference type="Proteomes" id="UP000240912"/>
    </source>
</evidence>
<reference evidence="2 3" key="1">
    <citation type="submission" date="2018-03" db="EMBL/GenBank/DDBJ databases">
        <authorList>
            <person name="Keele B.F."/>
        </authorList>
    </citation>
    <scope>NUCLEOTIDE SEQUENCE [LARGE SCALE GENOMIC DNA]</scope>
    <source>
        <strain evidence="2 3">YL28-9</strain>
    </source>
</reference>
<feature type="chain" id="PRO_5015774672" description="DUF4836 domain-containing protein" evidence="1">
    <location>
        <begin position="20"/>
        <end position="626"/>
    </location>
</feature>
<dbReference type="EMBL" id="PYLS01000008">
    <property type="protein sequence ID" value="PST81760.1"/>
    <property type="molecule type" value="Genomic_DNA"/>
</dbReference>
<feature type="signal peptide" evidence="1">
    <location>
        <begin position="1"/>
        <end position="19"/>
    </location>
</feature>
<evidence type="ECO:0000256" key="1">
    <source>
        <dbReference type="SAM" id="SignalP"/>
    </source>
</evidence>
<dbReference type="AlphaFoldDB" id="A0A2T3HH49"/>
<organism evidence="2 3">
    <name type="scientific">Pedobacter yulinensis</name>
    <dbReference type="NCBI Taxonomy" id="2126353"/>
    <lineage>
        <taxon>Bacteria</taxon>
        <taxon>Pseudomonadati</taxon>
        <taxon>Bacteroidota</taxon>
        <taxon>Sphingobacteriia</taxon>
        <taxon>Sphingobacteriales</taxon>
        <taxon>Sphingobacteriaceae</taxon>
        <taxon>Pedobacter</taxon>
    </lineage>
</organism>
<accession>A0A2T3HH49</accession>
<dbReference type="RefSeq" id="WP_162618754.1">
    <property type="nucleotide sequence ID" value="NZ_KZ686272.1"/>
</dbReference>
<keyword evidence="1" id="KW-0732">Signal</keyword>
<comment type="caution">
    <text evidence="2">The sequence shown here is derived from an EMBL/GenBank/DDBJ whole genome shotgun (WGS) entry which is preliminary data.</text>
</comment>
<dbReference type="Proteomes" id="UP000240912">
    <property type="component" value="Unassembled WGS sequence"/>
</dbReference>